<feature type="transmembrane region" description="Helical" evidence="3">
    <location>
        <begin position="308"/>
        <end position="332"/>
    </location>
</feature>
<keyword evidence="3" id="KW-0472">Membrane</keyword>
<keyword evidence="3" id="KW-0812">Transmembrane</keyword>
<evidence type="ECO:0000313" key="5">
    <source>
        <dbReference type="Proteomes" id="UP000046393"/>
    </source>
</evidence>
<dbReference type="PANTHER" id="PTHR10648:SF1">
    <property type="entry name" value="SERINE_THREONINE-PROTEIN PHOSPHATASE 4 REGULATORY SUBUNIT 1"/>
    <property type="match status" value="1"/>
</dbReference>
<dbReference type="GO" id="GO:0005737">
    <property type="term" value="C:cytoplasm"/>
    <property type="evidence" value="ECO:0007669"/>
    <property type="project" value="TreeGrafter"/>
</dbReference>
<name>A0A0N5AAY6_9BILA</name>
<feature type="chain" id="PRO_5005892900" evidence="4">
    <location>
        <begin position="19"/>
        <end position="437"/>
    </location>
</feature>
<dbReference type="STRING" id="451379.A0A0N5AAY6"/>
<keyword evidence="5" id="KW-1185">Reference proteome</keyword>
<sequence>IIIITFIVPFLVALSSDAAWEVRKLCCETFVTISRICSMHTRVTELAPCFVLLLNDKCPAVSVFGISYRKLGQFIVLFAGSTDEIIPKDLLDTYRRVVFNCCTNESDISQHCAYNFPAVAYTLGRDNWLHIKDTYIQLVSDGQRHVRQSLASSIHEIAAIIGEENTDKYLVPVFWQFINDVEDVKFGVLKHLYDFFRVFSKEMRHSLVAVLATLLYSDSDNDKNWRLRYEYTWQCIFLCDLYDVEEINTYIAAIALTLANDRIACVRKVASYLLSVILVYFWTNSENENCVSYSSMITLAFIKDILKGFYLLATVLNIFFHSIVLLYSFFVYFLVKKATWVVFIAVPNIRLAFLCALSSPRGRAWFLDDCDGLVRKAVLALTKDSEIDCRRAARLALGCFDSECYIEVSFLAALYYLLVTYLNSYNFLIVGEIIRIF</sequence>
<protein>
    <submittedName>
        <fullName evidence="6">DUF3730 domain-containing protein</fullName>
    </submittedName>
</protein>
<dbReference type="GO" id="GO:0019888">
    <property type="term" value="F:protein phosphatase regulator activity"/>
    <property type="evidence" value="ECO:0007669"/>
    <property type="project" value="TreeGrafter"/>
</dbReference>
<dbReference type="AlphaFoldDB" id="A0A0N5AAY6"/>
<dbReference type="WBParaSite" id="SMUV_0000131201-mRNA-1">
    <property type="protein sequence ID" value="SMUV_0000131201-mRNA-1"/>
    <property type="gene ID" value="SMUV_0000131201"/>
</dbReference>
<evidence type="ECO:0000256" key="1">
    <source>
        <dbReference type="ARBA" id="ARBA00022737"/>
    </source>
</evidence>
<evidence type="ECO:0000256" key="2">
    <source>
        <dbReference type="PROSITE-ProRule" id="PRU00103"/>
    </source>
</evidence>
<proteinExistence type="predicted"/>
<evidence type="ECO:0000313" key="6">
    <source>
        <dbReference type="WBParaSite" id="SMUV_0000131201-mRNA-1"/>
    </source>
</evidence>
<dbReference type="PANTHER" id="PTHR10648">
    <property type="entry name" value="SERINE/THREONINE-PROTEIN PHOSPHATASE PP2A 65 KDA REGULATORY SUBUNIT"/>
    <property type="match status" value="1"/>
</dbReference>
<dbReference type="PROSITE" id="PS50077">
    <property type="entry name" value="HEAT_REPEAT"/>
    <property type="match status" value="1"/>
</dbReference>
<dbReference type="InterPro" id="IPR021133">
    <property type="entry name" value="HEAT_type_2"/>
</dbReference>
<dbReference type="InterPro" id="IPR016024">
    <property type="entry name" value="ARM-type_fold"/>
</dbReference>
<dbReference type="Pfam" id="PF02985">
    <property type="entry name" value="HEAT"/>
    <property type="match status" value="1"/>
</dbReference>
<organism evidence="5 6">
    <name type="scientific">Syphacia muris</name>
    <dbReference type="NCBI Taxonomy" id="451379"/>
    <lineage>
        <taxon>Eukaryota</taxon>
        <taxon>Metazoa</taxon>
        <taxon>Ecdysozoa</taxon>
        <taxon>Nematoda</taxon>
        <taxon>Chromadorea</taxon>
        <taxon>Rhabditida</taxon>
        <taxon>Spirurina</taxon>
        <taxon>Oxyuridomorpha</taxon>
        <taxon>Oxyuroidea</taxon>
        <taxon>Oxyuridae</taxon>
        <taxon>Syphacia</taxon>
    </lineage>
</organism>
<keyword evidence="4" id="KW-0732">Signal</keyword>
<dbReference type="InterPro" id="IPR000357">
    <property type="entry name" value="HEAT"/>
</dbReference>
<dbReference type="SUPFAM" id="SSF48371">
    <property type="entry name" value="ARM repeat"/>
    <property type="match status" value="1"/>
</dbReference>
<keyword evidence="3" id="KW-1133">Transmembrane helix</keyword>
<keyword evidence="1" id="KW-0677">Repeat</keyword>
<feature type="repeat" description="HEAT" evidence="2">
    <location>
        <begin position="131"/>
        <end position="169"/>
    </location>
</feature>
<dbReference type="Proteomes" id="UP000046393">
    <property type="component" value="Unplaced"/>
</dbReference>
<dbReference type="Gene3D" id="1.25.10.10">
    <property type="entry name" value="Leucine-rich Repeat Variant"/>
    <property type="match status" value="1"/>
</dbReference>
<dbReference type="InterPro" id="IPR051023">
    <property type="entry name" value="PP2A_Regulatory_Subunit_A"/>
</dbReference>
<dbReference type="InterPro" id="IPR011989">
    <property type="entry name" value="ARM-like"/>
</dbReference>
<feature type="signal peptide" evidence="4">
    <location>
        <begin position="1"/>
        <end position="18"/>
    </location>
</feature>
<evidence type="ECO:0000256" key="3">
    <source>
        <dbReference type="SAM" id="Phobius"/>
    </source>
</evidence>
<feature type="transmembrane region" description="Helical" evidence="3">
    <location>
        <begin position="338"/>
        <end position="357"/>
    </location>
</feature>
<accession>A0A0N5AAY6</accession>
<evidence type="ECO:0000256" key="4">
    <source>
        <dbReference type="SAM" id="SignalP"/>
    </source>
</evidence>
<reference evidence="6" key="1">
    <citation type="submission" date="2017-02" db="UniProtKB">
        <authorList>
            <consortium name="WormBaseParasite"/>
        </authorList>
    </citation>
    <scope>IDENTIFICATION</scope>
</reference>